<comment type="caution">
    <text evidence="2">The sequence shown here is derived from an EMBL/GenBank/DDBJ whole genome shotgun (WGS) entry which is preliminary data.</text>
</comment>
<dbReference type="Proteomes" id="UP001328733">
    <property type="component" value="Unassembled WGS sequence"/>
</dbReference>
<feature type="compositionally biased region" description="Low complexity" evidence="1">
    <location>
        <begin position="20"/>
        <end position="74"/>
    </location>
</feature>
<dbReference type="EMBL" id="JBAFSM010000039">
    <property type="protein sequence ID" value="MEG3439001.1"/>
    <property type="molecule type" value="Genomic_DNA"/>
</dbReference>
<feature type="compositionally biased region" description="Gly residues" evidence="1">
    <location>
        <begin position="75"/>
        <end position="88"/>
    </location>
</feature>
<reference evidence="2 3" key="1">
    <citation type="submission" date="2024-01" db="EMBL/GenBank/DDBJ databases">
        <title>Genomic insights into the taxonomy and metabolism of the cyanobacterium Pannus brasiliensis CCIBt3594.</title>
        <authorList>
            <person name="Machado M."/>
            <person name="Botero N.B."/>
            <person name="Andreote A.P.D."/>
            <person name="Feitosa A.M.T."/>
            <person name="Popin R."/>
            <person name="Sivonen K."/>
            <person name="Fiore M.F."/>
        </authorList>
    </citation>
    <scope>NUCLEOTIDE SEQUENCE [LARGE SCALE GENOMIC DNA]</scope>
    <source>
        <strain evidence="2 3">CCIBt3594</strain>
    </source>
</reference>
<evidence type="ECO:0000313" key="3">
    <source>
        <dbReference type="Proteomes" id="UP001328733"/>
    </source>
</evidence>
<dbReference type="RefSeq" id="WP_332866485.1">
    <property type="nucleotide sequence ID" value="NZ_JBAFSM010000039.1"/>
</dbReference>
<keyword evidence="3" id="KW-1185">Reference proteome</keyword>
<protein>
    <submittedName>
        <fullName evidence="2">Uncharacterized protein</fullName>
    </submittedName>
</protein>
<feature type="non-terminal residue" evidence="2">
    <location>
        <position position="1"/>
    </location>
</feature>
<accession>A0AAW9QVF4</accession>
<sequence length="196" mass="20244">MLSITLSVSCPNLPFLCYTSTSTPGEPTPTPTSTSTPGEPTPTPTSTSTPGEPTPTPTSTSTPGEPTPTPTSTSTGGGSSTTGSGTTGGSSSTTGSGTTGGASPSPTGDDFSADSGPDCPDCEDKWSKLNFYQYFLEKVSTKFPFDIGGTLPTGLSKCPSVSFYGRSKELCEVNEFLKYFKFPVWILFLIRGVLSL</sequence>
<dbReference type="AlphaFoldDB" id="A0AAW9QVF4"/>
<feature type="compositionally biased region" description="Low complexity" evidence="1">
    <location>
        <begin position="89"/>
        <end position="108"/>
    </location>
</feature>
<evidence type="ECO:0000256" key="1">
    <source>
        <dbReference type="SAM" id="MobiDB-lite"/>
    </source>
</evidence>
<evidence type="ECO:0000313" key="2">
    <source>
        <dbReference type="EMBL" id="MEG3439001.1"/>
    </source>
</evidence>
<proteinExistence type="predicted"/>
<gene>
    <name evidence="2" type="ORF">V0288_17885</name>
</gene>
<name>A0AAW9QVF4_9CHRO</name>
<feature type="region of interest" description="Disordered" evidence="1">
    <location>
        <begin position="20"/>
        <end position="119"/>
    </location>
</feature>
<organism evidence="2 3">
    <name type="scientific">Pannus brasiliensis CCIBt3594</name>
    <dbReference type="NCBI Taxonomy" id="1427578"/>
    <lineage>
        <taxon>Bacteria</taxon>
        <taxon>Bacillati</taxon>
        <taxon>Cyanobacteriota</taxon>
        <taxon>Cyanophyceae</taxon>
        <taxon>Oscillatoriophycideae</taxon>
        <taxon>Chroococcales</taxon>
        <taxon>Microcystaceae</taxon>
        <taxon>Pannus</taxon>
    </lineage>
</organism>